<feature type="repeat" description="TPR" evidence="3">
    <location>
        <begin position="104"/>
        <end position="137"/>
    </location>
</feature>
<accession>A0A3N6P873</accession>
<reference evidence="4 5" key="1">
    <citation type="journal article" date="2018" name="ACS Chem. Biol.">
        <title>Ketoreductase domain dysfunction expands chemodiversity: malyngamide biosynthesis in the cyanobacterium Okeania hirsuta.</title>
        <authorList>
            <person name="Moss N.A."/>
            <person name="Leao T."/>
            <person name="Rankin M."/>
            <person name="McCullough T.M."/>
            <person name="Qu P."/>
            <person name="Korobeynikov A."/>
            <person name="Smith J.L."/>
            <person name="Gerwick L."/>
            <person name="Gerwick W.H."/>
        </authorList>
    </citation>
    <scope>NUCLEOTIDE SEQUENCE [LARGE SCALE GENOMIC DNA]</scope>
    <source>
        <strain evidence="4 5">PAB10Feb10-1</strain>
    </source>
</reference>
<dbReference type="Pfam" id="PF07719">
    <property type="entry name" value="TPR_2"/>
    <property type="match status" value="1"/>
</dbReference>
<evidence type="ECO:0000256" key="3">
    <source>
        <dbReference type="PROSITE-ProRule" id="PRU00339"/>
    </source>
</evidence>
<organism evidence="4 5">
    <name type="scientific">Okeania hirsuta</name>
    <dbReference type="NCBI Taxonomy" id="1458930"/>
    <lineage>
        <taxon>Bacteria</taxon>
        <taxon>Bacillati</taxon>
        <taxon>Cyanobacteriota</taxon>
        <taxon>Cyanophyceae</taxon>
        <taxon>Oscillatoriophycideae</taxon>
        <taxon>Oscillatoriales</taxon>
        <taxon>Microcoleaceae</taxon>
        <taxon>Okeania</taxon>
    </lineage>
</organism>
<dbReference type="RefSeq" id="WP_124143362.1">
    <property type="nucleotide sequence ID" value="NZ_CAWOKI010000334.1"/>
</dbReference>
<feature type="repeat" description="TPR" evidence="3">
    <location>
        <begin position="240"/>
        <end position="273"/>
    </location>
</feature>
<comment type="caution">
    <text evidence="4">The sequence shown here is derived from an EMBL/GenBank/DDBJ whole genome shotgun (WGS) entry which is preliminary data.</text>
</comment>
<dbReference type="Pfam" id="PF13414">
    <property type="entry name" value="TPR_11"/>
    <property type="match status" value="1"/>
</dbReference>
<dbReference type="PANTHER" id="PTHR44858:SF1">
    <property type="entry name" value="UDP-N-ACETYLGLUCOSAMINE--PEPTIDE N-ACETYLGLUCOSAMINYLTRANSFERASE SPINDLY-RELATED"/>
    <property type="match status" value="1"/>
</dbReference>
<dbReference type="PROSITE" id="PS50005">
    <property type="entry name" value="TPR"/>
    <property type="match status" value="6"/>
</dbReference>
<protein>
    <submittedName>
        <fullName evidence="4">Tetratricopeptide repeat protein</fullName>
    </submittedName>
</protein>
<dbReference type="AlphaFoldDB" id="A0A3N6P873"/>
<evidence type="ECO:0000256" key="1">
    <source>
        <dbReference type="ARBA" id="ARBA00022737"/>
    </source>
</evidence>
<dbReference type="GO" id="GO:0009279">
    <property type="term" value="C:cell outer membrane"/>
    <property type="evidence" value="ECO:0007669"/>
    <property type="project" value="TreeGrafter"/>
</dbReference>
<dbReference type="OrthoDB" id="9815040at2"/>
<feature type="repeat" description="TPR" evidence="3">
    <location>
        <begin position="2"/>
        <end position="35"/>
    </location>
</feature>
<dbReference type="InterPro" id="IPR011990">
    <property type="entry name" value="TPR-like_helical_dom_sf"/>
</dbReference>
<feature type="repeat" description="TPR" evidence="3">
    <location>
        <begin position="274"/>
        <end position="307"/>
    </location>
</feature>
<feature type="repeat" description="TPR" evidence="3">
    <location>
        <begin position="36"/>
        <end position="69"/>
    </location>
</feature>
<proteinExistence type="predicted"/>
<evidence type="ECO:0000313" key="4">
    <source>
        <dbReference type="EMBL" id="RQH34488.1"/>
    </source>
</evidence>
<keyword evidence="5" id="KW-1185">Reference proteome</keyword>
<gene>
    <name evidence="4" type="ORF">D5R40_20780</name>
</gene>
<dbReference type="Pfam" id="PF00515">
    <property type="entry name" value="TPR_1"/>
    <property type="match status" value="1"/>
</dbReference>
<dbReference type="SMART" id="SM00028">
    <property type="entry name" value="TPR"/>
    <property type="match status" value="9"/>
</dbReference>
<dbReference type="Pfam" id="PF13181">
    <property type="entry name" value="TPR_8"/>
    <property type="match status" value="1"/>
</dbReference>
<keyword evidence="1" id="KW-0677">Repeat</keyword>
<dbReference type="SUPFAM" id="SSF48452">
    <property type="entry name" value="TPR-like"/>
    <property type="match status" value="2"/>
</dbReference>
<dbReference type="PROSITE" id="PS50293">
    <property type="entry name" value="TPR_REGION"/>
    <property type="match status" value="2"/>
</dbReference>
<dbReference type="GO" id="GO:0046813">
    <property type="term" value="P:receptor-mediated virion attachment to host cell"/>
    <property type="evidence" value="ECO:0007669"/>
    <property type="project" value="TreeGrafter"/>
</dbReference>
<dbReference type="Proteomes" id="UP000269154">
    <property type="component" value="Unassembled WGS sequence"/>
</dbReference>
<dbReference type="InterPro" id="IPR019734">
    <property type="entry name" value="TPR_rpt"/>
</dbReference>
<evidence type="ECO:0000313" key="5">
    <source>
        <dbReference type="Proteomes" id="UP000269154"/>
    </source>
</evidence>
<sequence>MEQEIYKQAVAKSRAKDYEAAIQYFSRVIEINPNFAEAYYGRGLAKFDLGNNKEAIVDYTQALAINPNYIDAYLARGIAKLAVKDISETIADANQIIAINNNYAPAYKLLGNAYRQQHNQADAIDNFKRGAELYLEQKDVVNCRKCLDNIKQIQSVSTTAVKVENNLQKGDSKTFLNKILRKFEKGDRQGVIADLNWALQVDPEDSQAYCCRGIIRYKQGENLGAISDFNQALQFNDRDILAYQNRGIIRSKMGDFKGAIADLDAALKIEPNNSLIYVSRGNTYRDMGAYQEAIKDYEQALKINPNEAKAFYHRGIVYFRLEEMKKAIDDYQNAAKLFGDAEDWNNYKKTLDDLKKIHGTVPSQNQNLNEDNQYKQLQQKLLKMVGGHWEMAERLIAKVREKYPGRDKIWYLEKVISDYQQ</sequence>
<dbReference type="InterPro" id="IPR013105">
    <property type="entry name" value="TPR_2"/>
</dbReference>
<evidence type="ECO:0000256" key="2">
    <source>
        <dbReference type="ARBA" id="ARBA00022803"/>
    </source>
</evidence>
<dbReference type="EMBL" id="RCBY01000134">
    <property type="protein sequence ID" value="RQH34488.1"/>
    <property type="molecule type" value="Genomic_DNA"/>
</dbReference>
<dbReference type="InterPro" id="IPR050498">
    <property type="entry name" value="Ycf3"/>
</dbReference>
<dbReference type="PANTHER" id="PTHR44858">
    <property type="entry name" value="TETRATRICOPEPTIDE REPEAT PROTEIN 6"/>
    <property type="match status" value="1"/>
</dbReference>
<feature type="repeat" description="TPR" evidence="3">
    <location>
        <begin position="308"/>
        <end position="341"/>
    </location>
</feature>
<keyword evidence="2 3" id="KW-0802">TPR repeat</keyword>
<dbReference type="Gene3D" id="1.25.40.10">
    <property type="entry name" value="Tetratricopeptide repeat domain"/>
    <property type="match status" value="4"/>
</dbReference>
<name>A0A3N6P873_9CYAN</name>